<sequence length="104" mass="11948">MSLFLKNYSIGKEDDTFRVAFQIPINCEYTTFVDPYDVNIIAVTLKPYEKDPSTEFVEYYEYFSCIENVINVDFELPDGNSGGIGDGDPVTKKPRLRIDDLKMD</sequence>
<dbReference type="Proteomes" id="UP000233767">
    <property type="component" value="Unassembled WGS sequence"/>
</dbReference>
<dbReference type="AlphaFoldDB" id="A0A497TZ61"/>
<evidence type="ECO:0000313" key="3">
    <source>
        <dbReference type="Proteomes" id="UP000233767"/>
    </source>
</evidence>
<gene>
    <name evidence="1" type="ORF">B0G92_1800</name>
    <name evidence="2" type="ORF">CLV50_2372</name>
</gene>
<reference evidence="2 4" key="2">
    <citation type="submission" date="2018-10" db="EMBL/GenBank/DDBJ databases">
        <title>Genomic Encyclopedia of Archaeal and Bacterial Type Strains, Phase II (KMG-II): from individual species to whole genera.</title>
        <authorList>
            <person name="Goeker M."/>
        </authorList>
    </citation>
    <scope>NUCLEOTIDE SEQUENCE [LARGE SCALE GENOMIC DNA]</scope>
    <source>
        <strain evidence="2 4">DSM 21886</strain>
    </source>
</reference>
<evidence type="ECO:0000313" key="4">
    <source>
        <dbReference type="Proteomes" id="UP000275027"/>
    </source>
</evidence>
<evidence type="ECO:0000313" key="1">
    <source>
        <dbReference type="EMBL" id="PKW30151.1"/>
    </source>
</evidence>
<accession>A0A497TZ61</accession>
<reference evidence="1 3" key="1">
    <citation type="submission" date="2017-12" db="EMBL/GenBank/DDBJ databases">
        <title>Genomic Encyclopedia of Type Strains, Phase III (KMG-III): the genomes of soil and plant-associated and newly described type strains.</title>
        <authorList>
            <person name="Whitman W."/>
        </authorList>
    </citation>
    <scope>NUCLEOTIDE SEQUENCE [LARGE SCALE GENOMIC DNA]</scope>
    <source>
        <strain evidence="1 3">IP-10</strain>
    </source>
</reference>
<organism evidence="2 4">
    <name type="scientific">Flavobacterium lindanitolerans</name>
    <dbReference type="NCBI Taxonomy" id="428988"/>
    <lineage>
        <taxon>Bacteria</taxon>
        <taxon>Pseudomonadati</taxon>
        <taxon>Bacteroidota</taxon>
        <taxon>Flavobacteriia</taxon>
        <taxon>Flavobacteriales</taxon>
        <taxon>Flavobacteriaceae</taxon>
        <taxon>Flavobacterium</taxon>
    </lineage>
</organism>
<proteinExistence type="predicted"/>
<evidence type="ECO:0000313" key="2">
    <source>
        <dbReference type="EMBL" id="RLJ24491.1"/>
    </source>
</evidence>
<dbReference type="Proteomes" id="UP000275027">
    <property type="component" value="Unassembled WGS sequence"/>
</dbReference>
<name>A0A497TZ61_9FLAO</name>
<keyword evidence="3" id="KW-1185">Reference proteome</keyword>
<dbReference type="EMBL" id="RCCB01000012">
    <property type="protein sequence ID" value="RLJ24491.1"/>
    <property type="molecule type" value="Genomic_DNA"/>
</dbReference>
<protein>
    <submittedName>
        <fullName evidence="2">Uncharacterized protein</fullName>
    </submittedName>
</protein>
<comment type="caution">
    <text evidence="2">The sequence shown here is derived from an EMBL/GenBank/DDBJ whole genome shotgun (WGS) entry which is preliminary data.</text>
</comment>
<dbReference type="EMBL" id="PJND01000007">
    <property type="protein sequence ID" value="PKW30151.1"/>
    <property type="molecule type" value="Genomic_DNA"/>
</dbReference>
<dbReference type="RefSeq" id="WP_056070883.1">
    <property type="nucleotide sequence ID" value="NZ_CALHAS010000007.1"/>
</dbReference>